<dbReference type="EMBL" id="CTEE01000001">
    <property type="protein sequence ID" value="CQD11960.1"/>
    <property type="molecule type" value="Genomic_DNA"/>
</dbReference>
<gene>
    <name evidence="1" type="ORF">BN1232_02258</name>
</gene>
<evidence type="ECO:0000313" key="2">
    <source>
        <dbReference type="Proteomes" id="UP000199251"/>
    </source>
</evidence>
<protein>
    <submittedName>
        <fullName evidence="1">Uncharacterized protein</fullName>
    </submittedName>
</protein>
<proteinExistence type="predicted"/>
<sequence>MSDDLLIDLGRGPTVVKAELTLVCGMSRQTRRGEKVFSDKDISFFSRRIIPPQFSMIDKA</sequence>
<dbReference type="Proteomes" id="UP000199251">
    <property type="component" value="Unassembled WGS sequence"/>
</dbReference>
<organism evidence="1 2">
    <name type="scientific">Mycobacterium lentiflavum</name>
    <dbReference type="NCBI Taxonomy" id="141349"/>
    <lineage>
        <taxon>Bacteria</taxon>
        <taxon>Bacillati</taxon>
        <taxon>Actinomycetota</taxon>
        <taxon>Actinomycetes</taxon>
        <taxon>Mycobacteriales</taxon>
        <taxon>Mycobacteriaceae</taxon>
        <taxon>Mycobacterium</taxon>
        <taxon>Mycobacterium simiae complex</taxon>
    </lineage>
</organism>
<dbReference type="AlphaFoldDB" id="A0A0E4GX61"/>
<evidence type="ECO:0000313" key="1">
    <source>
        <dbReference type="EMBL" id="CQD11960.1"/>
    </source>
</evidence>
<reference evidence="1 2" key="1">
    <citation type="submission" date="2015-03" db="EMBL/GenBank/DDBJ databases">
        <authorList>
            <person name="Urmite Genomes"/>
        </authorList>
    </citation>
    <scope>NUCLEOTIDE SEQUENCE [LARGE SCALE GENOMIC DNA]</scope>
    <source>
        <strain evidence="1 2">CSUR P1491</strain>
    </source>
</reference>
<accession>A0A0E4GX61</accession>
<name>A0A0E4GX61_MYCLN</name>